<evidence type="ECO:0000259" key="12">
    <source>
        <dbReference type="PROSITE" id="PS51192"/>
    </source>
</evidence>
<dbReference type="GO" id="GO:0016787">
    <property type="term" value="F:hydrolase activity"/>
    <property type="evidence" value="ECO:0007669"/>
    <property type="project" value="UniProtKB-KW"/>
</dbReference>
<evidence type="ECO:0000313" key="15">
    <source>
        <dbReference type="Proteomes" id="UP001222800"/>
    </source>
</evidence>
<dbReference type="CDD" id="cd17929">
    <property type="entry name" value="DEXHc_priA"/>
    <property type="match status" value="1"/>
</dbReference>
<evidence type="ECO:0000256" key="7">
    <source>
        <dbReference type="ARBA" id="ARBA00022833"/>
    </source>
</evidence>
<evidence type="ECO:0000256" key="3">
    <source>
        <dbReference type="ARBA" id="ARBA00022723"/>
    </source>
</evidence>
<dbReference type="Pfam" id="PF00271">
    <property type="entry name" value="Helicase_C"/>
    <property type="match status" value="1"/>
</dbReference>
<dbReference type="CDD" id="cd18804">
    <property type="entry name" value="SF2_C_priA"/>
    <property type="match status" value="1"/>
</dbReference>
<keyword evidence="7 11" id="KW-0862">Zinc</keyword>
<feature type="domain" description="Helicase C-terminal" evidence="13">
    <location>
        <begin position="549"/>
        <end position="717"/>
    </location>
</feature>
<comment type="catalytic activity">
    <reaction evidence="11">
        <text>ATP + H2O = ADP + phosphate + H(+)</text>
        <dbReference type="Rhea" id="RHEA:13065"/>
        <dbReference type="ChEBI" id="CHEBI:15377"/>
        <dbReference type="ChEBI" id="CHEBI:15378"/>
        <dbReference type="ChEBI" id="CHEBI:30616"/>
        <dbReference type="ChEBI" id="CHEBI:43474"/>
        <dbReference type="ChEBI" id="CHEBI:456216"/>
        <dbReference type="EC" id="5.6.2.4"/>
    </reaction>
</comment>
<dbReference type="InterPro" id="IPR001650">
    <property type="entry name" value="Helicase_C-like"/>
</dbReference>
<feature type="binding site" evidence="11">
    <location>
        <position position="529"/>
    </location>
    <ligand>
        <name>Zn(2+)</name>
        <dbReference type="ChEBI" id="CHEBI:29105"/>
        <label>2</label>
    </ligand>
</feature>
<dbReference type="InterPro" id="IPR041236">
    <property type="entry name" value="PriA_C"/>
</dbReference>
<comment type="similarity">
    <text evidence="11">Belongs to the helicase family. PriA subfamily.</text>
</comment>
<evidence type="ECO:0000256" key="9">
    <source>
        <dbReference type="ARBA" id="ARBA00023125"/>
    </source>
</evidence>
<organism evidence="14 15">
    <name type="scientific">Tepidibacter hydrothermalis</name>
    <dbReference type="NCBI Taxonomy" id="3036126"/>
    <lineage>
        <taxon>Bacteria</taxon>
        <taxon>Bacillati</taxon>
        <taxon>Bacillota</taxon>
        <taxon>Clostridia</taxon>
        <taxon>Peptostreptococcales</taxon>
        <taxon>Peptostreptococcaceae</taxon>
        <taxon>Tepidibacter</taxon>
    </lineage>
</organism>
<accession>A0ABY8EBE0</accession>
<dbReference type="SUPFAM" id="SSF52540">
    <property type="entry name" value="P-loop containing nucleoside triphosphate hydrolases"/>
    <property type="match status" value="1"/>
</dbReference>
<dbReference type="InterPro" id="IPR006935">
    <property type="entry name" value="Helicase/UvrB_N"/>
</dbReference>
<dbReference type="NCBIfam" id="TIGR00595">
    <property type="entry name" value="priA"/>
    <property type="match status" value="1"/>
</dbReference>
<evidence type="ECO:0000256" key="10">
    <source>
        <dbReference type="ARBA" id="ARBA00023235"/>
    </source>
</evidence>
<comment type="function">
    <text evidence="11">Initiates the restart of stalled replication forks, which reloads the replicative helicase on sites other than the origin of replication. Recognizes and binds to abandoned replication forks and remodels them to uncover a helicase loading site. Promotes assembly of the primosome at these replication forks.</text>
</comment>
<gene>
    <name evidence="11 14" type="primary">priA</name>
    <name evidence="14" type="ORF">P4S50_11980</name>
</gene>
<sequence length="819" mass="94572">MEKYAKIIVNNNSSHTDELYTYKIPEFLIDEVQIGHRVLISFGRTNKPIEGFVFDMSPNKDGDFRVKEVVDILDKDPILKKRDVELVKWMREEYICTFMDAINCIYPKGIRLTNYKIVKLISCEYDSISSKEQILIDEIKNNKNEMKIDKLVTKFGKSINNTIKKLKDKRVLDIHWEYKSIKNEKYIQNISLNVESDIDDLIESLNKKRAFKQAEIIRFLKDNKNAEINDVMSILSITKSSINSLEKKGYINIQKLDYYRKPKSDYIIKQKNIDLNDEQMEALKILKSSIDDYNKIPFLLHGVTGSGKTEVYINTIKEALIKGLDSIVLVPEISLTPQTIARFKNNFGDIIAVFHSKLSSGEKYDEYRRVKEGKAKIIIGARSALFAPCNNLGVIIIDEFHENSYKSDSNPKYSTIEVAKFIATIENATLIFGSATPPIEEYYKAQMGEYELIELKKRANNKEMPKIEVVDMREELDKGNKTIFSSRLYEAIKSNLENNNQTILFLNRRGYASFISCRKCGYTFKCSNCEISLTYHKGINKAKCHYCGFEERKLSECPSCGSNYIKEFGLGTQRIEEEIKKYFKDARVLRMDKDTTSKKGSHEKILNEFKNRNADILVGTQMIGKGLDFEHVTLVGILCGDMALKIPDFRSSEKAFQTISQVAGRSGRADLNGKVILQAYDIDHYAIKHAVEHDFKSFYNDEIKIRQAFNYVPFDNMISVVISGKNEKKVINNIQKLYDSIVYLLRKKNYNSFDFILGPNPCIVSKINQNYRWQILVKDLDVEIKLLKGIIKYICIQKREFIFDKDINISIDINPVNIL</sequence>
<dbReference type="Gene3D" id="3.40.1440.60">
    <property type="entry name" value="PriA, 3(prime) DNA-binding domain"/>
    <property type="match status" value="1"/>
</dbReference>
<feature type="binding site" evidence="11">
    <location>
        <position position="517"/>
    </location>
    <ligand>
        <name>Zn(2+)</name>
        <dbReference type="ChEBI" id="CHEBI:29105"/>
        <label>1</label>
    </ligand>
</feature>
<dbReference type="EMBL" id="CP120733">
    <property type="protein sequence ID" value="WFD09104.1"/>
    <property type="molecule type" value="Genomic_DNA"/>
</dbReference>
<dbReference type="PANTHER" id="PTHR30580:SF0">
    <property type="entry name" value="PRIMOSOMAL PROTEIN N"/>
    <property type="match status" value="1"/>
</dbReference>
<dbReference type="EC" id="5.6.2.4" evidence="11"/>
<keyword evidence="9 11" id="KW-0238">DNA-binding</keyword>
<dbReference type="Gene3D" id="3.40.50.300">
    <property type="entry name" value="P-loop containing nucleotide triphosphate hydrolases"/>
    <property type="match status" value="2"/>
</dbReference>
<keyword evidence="8 11" id="KW-0067">ATP-binding</keyword>
<dbReference type="HAMAP" id="MF_00983">
    <property type="entry name" value="PriA"/>
    <property type="match status" value="1"/>
</dbReference>
<dbReference type="Pfam" id="PF18319">
    <property type="entry name" value="Zn_ribbon_PriA"/>
    <property type="match status" value="1"/>
</dbReference>
<evidence type="ECO:0000256" key="6">
    <source>
        <dbReference type="ARBA" id="ARBA00022806"/>
    </source>
</evidence>
<keyword evidence="4 11" id="KW-0547">Nucleotide-binding</keyword>
<keyword evidence="10 11" id="KW-0413">Isomerase</keyword>
<dbReference type="PROSITE" id="PS51192">
    <property type="entry name" value="HELICASE_ATP_BIND_1"/>
    <property type="match status" value="1"/>
</dbReference>
<feature type="binding site" evidence="11">
    <location>
        <position position="526"/>
    </location>
    <ligand>
        <name>Zn(2+)</name>
        <dbReference type="ChEBI" id="CHEBI:29105"/>
        <label>2</label>
    </ligand>
</feature>
<evidence type="ECO:0000256" key="11">
    <source>
        <dbReference type="HAMAP-Rule" id="MF_00983"/>
    </source>
</evidence>
<dbReference type="Pfam" id="PF17764">
    <property type="entry name" value="PriA_3primeBD"/>
    <property type="match status" value="1"/>
</dbReference>
<dbReference type="InterPro" id="IPR042115">
    <property type="entry name" value="PriA_3primeBD_sf"/>
</dbReference>
<feature type="binding site" evidence="11">
    <location>
        <position position="520"/>
    </location>
    <ligand>
        <name>Zn(2+)</name>
        <dbReference type="ChEBI" id="CHEBI:29105"/>
        <label>1</label>
    </ligand>
</feature>
<dbReference type="InterPro" id="IPR005259">
    <property type="entry name" value="PriA"/>
</dbReference>
<dbReference type="SMART" id="SM00487">
    <property type="entry name" value="DEXDc"/>
    <property type="match status" value="1"/>
</dbReference>
<dbReference type="InterPro" id="IPR027417">
    <property type="entry name" value="P-loop_NTPase"/>
</dbReference>
<feature type="binding site" evidence="11">
    <location>
        <position position="560"/>
    </location>
    <ligand>
        <name>Zn(2+)</name>
        <dbReference type="ChEBI" id="CHEBI:29105"/>
        <label>1</label>
    </ligand>
</feature>
<comment type="catalytic activity">
    <reaction evidence="11">
        <text>Couples ATP hydrolysis with the unwinding of duplex DNA by translocating in the 3'-5' direction.</text>
        <dbReference type="EC" id="5.6.2.4"/>
    </reaction>
</comment>
<dbReference type="Proteomes" id="UP001222800">
    <property type="component" value="Chromosome"/>
</dbReference>
<evidence type="ECO:0000256" key="1">
    <source>
        <dbReference type="ARBA" id="ARBA00022515"/>
    </source>
</evidence>
<keyword evidence="3 11" id="KW-0479">Metal-binding</keyword>
<dbReference type="PROSITE" id="PS51194">
    <property type="entry name" value="HELICASE_CTER"/>
    <property type="match status" value="1"/>
</dbReference>
<dbReference type="InterPro" id="IPR041222">
    <property type="entry name" value="PriA_3primeBD"/>
</dbReference>
<evidence type="ECO:0000259" key="13">
    <source>
        <dbReference type="PROSITE" id="PS51194"/>
    </source>
</evidence>
<dbReference type="InterPro" id="IPR040498">
    <property type="entry name" value="PriA_CRR"/>
</dbReference>
<keyword evidence="6 11" id="KW-0347">Helicase</keyword>
<feature type="binding site" evidence="11">
    <location>
        <position position="544"/>
    </location>
    <ligand>
        <name>Zn(2+)</name>
        <dbReference type="ChEBI" id="CHEBI:29105"/>
        <label>2</label>
    </ligand>
</feature>
<protein>
    <recommendedName>
        <fullName evidence="11">Replication restart protein PriA</fullName>
    </recommendedName>
    <alternativeName>
        <fullName evidence="11">ATP-dependent DNA helicase PriA</fullName>
        <ecNumber evidence="11">5.6.2.4</ecNumber>
    </alternativeName>
    <alternativeName>
        <fullName evidence="11">DNA 3'-5' helicase PriA</fullName>
    </alternativeName>
</protein>
<name>A0ABY8EBE0_9FIRM</name>
<keyword evidence="1 11" id="KW-0639">Primosome</keyword>
<dbReference type="InterPro" id="IPR014001">
    <property type="entry name" value="Helicase_ATP-bd"/>
</dbReference>
<feature type="domain" description="Helicase ATP-binding" evidence="12">
    <location>
        <begin position="289"/>
        <end position="455"/>
    </location>
</feature>
<dbReference type="SMART" id="SM00490">
    <property type="entry name" value="HELICc"/>
    <property type="match status" value="1"/>
</dbReference>
<evidence type="ECO:0000256" key="4">
    <source>
        <dbReference type="ARBA" id="ARBA00022741"/>
    </source>
</evidence>
<reference evidence="14 15" key="1">
    <citation type="submission" date="2023-03" db="EMBL/GenBank/DDBJ databases">
        <title>Complete genome sequence of Tepidibacter sp. SWIR-1, isolated from a deep-sea hydrothermal vent.</title>
        <authorList>
            <person name="Li X."/>
        </authorList>
    </citation>
    <scope>NUCLEOTIDE SEQUENCE [LARGE SCALE GENOMIC DNA]</scope>
    <source>
        <strain evidence="14 15">SWIR-1</strain>
    </source>
</reference>
<dbReference type="RefSeq" id="WP_277731025.1">
    <property type="nucleotide sequence ID" value="NZ_CP120733.1"/>
</dbReference>
<dbReference type="Pfam" id="PF04851">
    <property type="entry name" value="ResIII"/>
    <property type="match status" value="1"/>
</dbReference>
<comment type="cofactor">
    <cofactor evidence="11">
        <name>Zn(2+)</name>
        <dbReference type="ChEBI" id="CHEBI:29105"/>
    </cofactor>
    <text evidence="11">Binds 2 zinc ions per subunit.</text>
</comment>
<feature type="binding site" evidence="11">
    <location>
        <position position="547"/>
    </location>
    <ligand>
        <name>Zn(2+)</name>
        <dbReference type="ChEBI" id="CHEBI:29105"/>
        <label>2</label>
    </ligand>
</feature>
<evidence type="ECO:0000256" key="8">
    <source>
        <dbReference type="ARBA" id="ARBA00022840"/>
    </source>
</evidence>
<evidence type="ECO:0000256" key="5">
    <source>
        <dbReference type="ARBA" id="ARBA00022801"/>
    </source>
</evidence>
<dbReference type="Pfam" id="PF18074">
    <property type="entry name" value="PriA_C"/>
    <property type="match status" value="1"/>
</dbReference>
<proteinExistence type="inferred from homology"/>
<dbReference type="NCBIfam" id="NF004066">
    <property type="entry name" value="PRK05580.1-3"/>
    <property type="match status" value="1"/>
</dbReference>
<feature type="binding site" evidence="11">
    <location>
        <position position="557"/>
    </location>
    <ligand>
        <name>Zn(2+)</name>
        <dbReference type="ChEBI" id="CHEBI:29105"/>
        <label>1</label>
    </ligand>
</feature>
<keyword evidence="2 11" id="KW-0235">DNA replication</keyword>
<comment type="subunit">
    <text evidence="11">Component of the replication restart primosome.</text>
</comment>
<keyword evidence="5 11" id="KW-0378">Hydrolase</keyword>
<evidence type="ECO:0000256" key="2">
    <source>
        <dbReference type="ARBA" id="ARBA00022705"/>
    </source>
</evidence>
<evidence type="ECO:0000313" key="14">
    <source>
        <dbReference type="EMBL" id="WFD09104.1"/>
    </source>
</evidence>
<keyword evidence="15" id="KW-1185">Reference proteome</keyword>
<dbReference type="PANTHER" id="PTHR30580">
    <property type="entry name" value="PRIMOSOMAL PROTEIN N"/>
    <property type="match status" value="1"/>
</dbReference>